<name>A0A4Z0Q8E1_9BACT</name>
<gene>
    <name evidence="1" type="ORF">E5K00_09715</name>
</gene>
<evidence type="ECO:0000313" key="1">
    <source>
        <dbReference type="EMBL" id="TGE25443.1"/>
    </source>
</evidence>
<dbReference type="AlphaFoldDB" id="A0A4Z0Q8E1"/>
<dbReference type="OrthoDB" id="877877at2"/>
<sequence>MPTAALSRSAPVQVAPTAVSFAEYQAIHQEQQRRRHPAQETPKPETADPWKMKVQRWAAVVAAGAAGSFWLQPKKLVGWLVLATVGTALGLLHQWWEYRRAYRQGPAQQASTSFAAEARGIYVEQAGKRRFYRWQEFYSIQPVGHWLLLYTSVEHCYYLDLNRIEQPATADELRALLPAAATAAE</sequence>
<accession>A0A4Z0Q8E1</accession>
<comment type="caution">
    <text evidence="1">The sequence shown here is derived from an EMBL/GenBank/DDBJ whole genome shotgun (WGS) entry which is preliminary data.</text>
</comment>
<protein>
    <recommendedName>
        <fullName evidence="3">YcxB family protein</fullName>
    </recommendedName>
</protein>
<organism evidence="1 2">
    <name type="scientific">Hymenobacter aquaticus</name>
    <dbReference type="NCBI Taxonomy" id="1867101"/>
    <lineage>
        <taxon>Bacteria</taxon>
        <taxon>Pseudomonadati</taxon>
        <taxon>Bacteroidota</taxon>
        <taxon>Cytophagia</taxon>
        <taxon>Cytophagales</taxon>
        <taxon>Hymenobacteraceae</taxon>
        <taxon>Hymenobacter</taxon>
    </lineage>
</organism>
<proteinExistence type="predicted"/>
<dbReference type="RefSeq" id="WP_135463021.1">
    <property type="nucleotide sequence ID" value="NZ_SRLC01000001.1"/>
</dbReference>
<dbReference type="EMBL" id="SRLC01000001">
    <property type="protein sequence ID" value="TGE25443.1"/>
    <property type="molecule type" value="Genomic_DNA"/>
</dbReference>
<reference evidence="1 2" key="1">
    <citation type="submission" date="2019-04" db="EMBL/GenBank/DDBJ databases">
        <authorList>
            <person name="Feng G."/>
            <person name="Zhang J."/>
            <person name="Zhu H."/>
        </authorList>
    </citation>
    <scope>NUCLEOTIDE SEQUENCE [LARGE SCALE GENOMIC DNA]</scope>
    <source>
        <strain evidence="1 2">JCM 31653</strain>
    </source>
</reference>
<evidence type="ECO:0000313" key="2">
    <source>
        <dbReference type="Proteomes" id="UP000297549"/>
    </source>
</evidence>
<dbReference type="Proteomes" id="UP000297549">
    <property type="component" value="Unassembled WGS sequence"/>
</dbReference>
<evidence type="ECO:0008006" key="3">
    <source>
        <dbReference type="Google" id="ProtNLM"/>
    </source>
</evidence>
<keyword evidence="2" id="KW-1185">Reference proteome</keyword>